<feature type="region of interest" description="Disordered" evidence="2">
    <location>
        <begin position="17"/>
        <end position="56"/>
    </location>
</feature>
<dbReference type="Gene3D" id="2.60.40.1240">
    <property type="match status" value="1"/>
</dbReference>
<proteinExistence type="predicted"/>
<dbReference type="AlphaFoldDB" id="A0A2N5LZJ5"/>
<organism evidence="5 6">
    <name type="scientific">Peribacillus deserti</name>
    <dbReference type="NCBI Taxonomy" id="673318"/>
    <lineage>
        <taxon>Bacteria</taxon>
        <taxon>Bacillati</taxon>
        <taxon>Bacillota</taxon>
        <taxon>Bacilli</taxon>
        <taxon>Bacillales</taxon>
        <taxon>Bacillaceae</taxon>
        <taxon>Peribacillus</taxon>
    </lineage>
</organism>
<evidence type="ECO:0000313" key="6">
    <source>
        <dbReference type="Proteomes" id="UP000234748"/>
    </source>
</evidence>
<evidence type="ECO:0000256" key="2">
    <source>
        <dbReference type="SAM" id="MobiDB-lite"/>
    </source>
</evidence>
<feature type="domain" description="DUF4352" evidence="4">
    <location>
        <begin position="90"/>
        <end position="198"/>
    </location>
</feature>
<reference evidence="5 6" key="1">
    <citation type="submission" date="2017-11" db="EMBL/GenBank/DDBJ databases">
        <title>Comparitive Functional Genomics of Dry Heat Resistant strains isolated from the Viking Spacecraft.</title>
        <authorList>
            <person name="Seuylemezian A."/>
            <person name="Cooper K."/>
            <person name="Vaishampayan P."/>
        </authorList>
    </citation>
    <scope>NUCLEOTIDE SEQUENCE [LARGE SCALE GENOMIC DNA]</scope>
    <source>
        <strain evidence="5 6">V1-29</strain>
    </source>
</reference>
<accession>A0A2N5LZJ5</accession>
<evidence type="ECO:0000313" key="5">
    <source>
        <dbReference type="EMBL" id="PLT27532.1"/>
    </source>
</evidence>
<comment type="caution">
    <text evidence="5">The sequence shown here is derived from an EMBL/GenBank/DDBJ whole genome shotgun (WGS) entry which is preliminary data.</text>
</comment>
<dbReference type="EMBL" id="PGUY01000097">
    <property type="protein sequence ID" value="PLT27532.1"/>
    <property type="molecule type" value="Genomic_DNA"/>
</dbReference>
<feature type="chain" id="PRO_5038860632" evidence="3">
    <location>
        <begin position="23"/>
        <end position="229"/>
    </location>
</feature>
<feature type="compositionally biased region" description="Basic and acidic residues" evidence="2">
    <location>
        <begin position="29"/>
        <end position="48"/>
    </location>
</feature>
<dbReference type="PROSITE" id="PS51257">
    <property type="entry name" value="PROKAR_LIPOPROTEIN"/>
    <property type="match status" value="1"/>
</dbReference>
<dbReference type="InterPro" id="IPR029050">
    <property type="entry name" value="Immunoprotect_excell_Ig-like"/>
</dbReference>
<evidence type="ECO:0000256" key="1">
    <source>
        <dbReference type="ARBA" id="ARBA00022729"/>
    </source>
</evidence>
<protein>
    <submittedName>
        <fullName evidence="5">DUF4352 domain-containing protein</fullName>
    </submittedName>
</protein>
<dbReference type="InterPro" id="IPR029051">
    <property type="entry name" value="DUF4352"/>
</dbReference>
<feature type="signal peptide" evidence="3">
    <location>
        <begin position="1"/>
        <end position="22"/>
    </location>
</feature>
<evidence type="ECO:0000259" key="4">
    <source>
        <dbReference type="Pfam" id="PF11611"/>
    </source>
</evidence>
<evidence type="ECO:0000256" key="3">
    <source>
        <dbReference type="SAM" id="SignalP"/>
    </source>
</evidence>
<sequence>MKKFIPLLLISALLSACSSDQTSEPSSAKAKEQQEQKAEQAPSKEKNRAKSLSDIYVPNPQVSDDTKLLKVGQTLEDEKGTVTLKGINSLNKTLNIGSVEMKIKHVKLIHNKPTYSLMDYFHPYTENYEDFHFVKVEVELVNKTDQTLHFGPVAHIKTSNGEEKAFEDDFYIEYLGGEIEPKGSKQGALGFIVEKSAPSIKWIDITTSDVLDEKQKTINKAKNIRIDLN</sequence>
<keyword evidence="1 3" id="KW-0732">Signal</keyword>
<gene>
    <name evidence="5" type="ORF">CUU66_23395</name>
</gene>
<dbReference type="Proteomes" id="UP000234748">
    <property type="component" value="Unassembled WGS sequence"/>
</dbReference>
<keyword evidence="6" id="KW-1185">Reference proteome</keyword>
<dbReference type="OrthoDB" id="2352213at2"/>
<name>A0A2N5LZJ5_9BACI</name>
<dbReference type="Pfam" id="PF11611">
    <property type="entry name" value="DUF4352"/>
    <property type="match status" value="1"/>
</dbReference>
<dbReference type="RefSeq" id="WP_101645805.1">
    <property type="nucleotide sequence ID" value="NZ_PGUY01000097.1"/>
</dbReference>